<dbReference type="GeneID" id="73388230"/>
<dbReference type="PROSITE" id="PS50949">
    <property type="entry name" value="HTH_GNTR"/>
    <property type="match status" value="1"/>
</dbReference>
<organism evidence="5 6">
    <name type="scientific">Paenibacillus melissococcoides</name>
    <dbReference type="NCBI Taxonomy" id="2912268"/>
    <lineage>
        <taxon>Bacteria</taxon>
        <taxon>Bacillati</taxon>
        <taxon>Bacillota</taxon>
        <taxon>Bacilli</taxon>
        <taxon>Bacillales</taxon>
        <taxon>Paenibacillaceae</taxon>
        <taxon>Paenibacillus</taxon>
    </lineage>
</organism>
<dbReference type="CDD" id="cd07377">
    <property type="entry name" value="WHTH_GntR"/>
    <property type="match status" value="1"/>
</dbReference>
<evidence type="ECO:0000256" key="2">
    <source>
        <dbReference type="ARBA" id="ARBA00023125"/>
    </source>
</evidence>
<dbReference type="InterPro" id="IPR036390">
    <property type="entry name" value="WH_DNA-bd_sf"/>
</dbReference>
<feature type="domain" description="HTH gntR-type" evidence="4">
    <location>
        <begin position="12"/>
        <end position="80"/>
    </location>
</feature>
<evidence type="ECO:0000313" key="6">
    <source>
        <dbReference type="Proteomes" id="UP001154322"/>
    </source>
</evidence>
<dbReference type="PANTHER" id="PTHR38445:SF7">
    <property type="entry name" value="GNTR-FAMILY TRANSCRIPTIONAL REGULATOR"/>
    <property type="match status" value="1"/>
</dbReference>
<dbReference type="SUPFAM" id="SSF46785">
    <property type="entry name" value="Winged helix' DNA-binding domain"/>
    <property type="match status" value="1"/>
</dbReference>
<evidence type="ECO:0000256" key="3">
    <source>
        <dbReference type="ARBA" id="ARBA00023163"/>
    </source>
</evidence>
<dbReference type="SMART" id="SM00345">
    <property type="entry name" value="HTH_GNTR"/>
    <property type="match status" value="1"/>
</dbReference>
<evidence type="ECO:0000259" key="4">
    <source>
        <dbReference type="PROSITE" id="PS50949"/>
    </source>
</evidence>
<proteinExistence type="predicted"/>
<dbReference type="InterPro" id="IPR036388">
    <property type="entry name" value="WH-like_DNA-bd_sf"/>
</dbReference>
<reference evidence="5" key="1">
    <citation type="submission" date="2022-06" db="EMBL/GenBank/DDBJ databases">
        <authorList>
            <person name="Dietemann V."/>
            <person name="Ory F."/>
            <person name="Dainat B."/>
            <person name="Oberhansli S."/>
        </authorList>
    </citation>
    <scope>NUCLEOTIDE SEQUENCE</scope>
    <source>
        <strain evidence="5">Ena-SAMPLE-TAB-26-04-2022-14:26:32:270-5432</strain>
    </source>
</reference>
<gene>
    <name evidence="5" type="ORF">WJ0W_004847</name>
</gene>
<dbReference type="Proteomes" id="UP001154322">
    <property type="component" value="Unassembled WGS sequence"/>
</dbReference>
<dbReference type="Pfam" id="PF00392">
    <property type="entry name" value="GntR"/>
    <property type="match status" value="1"/>
</dbReference>
<protein>
    <submittedName>
        <fullName evidence="5">GntR family transcriptional regulator</fullName>
    </submittedName>
</protein>
<dbReference type="RefSeq" id="WP_172879159.1">
    <property type="nucleotide sequence ID" value="NZ_AP031286.1"/>
</dbReference>
<sequence>MIHIRIVSSTDEPIYAQIARQIRTGIFNGDLPPGTPLPSIRRLAKDLQISAITTKRAYEELEREGFIDSMVGRGSFVSGENPELVREQRLHQMEMKLEESVKEAKALNVSYADLMEHIRLLYEEEEE</sequence>
<name>A0ABM9G6W7_9BACL</name>
<dbReference type="InterPro" id="IPR000524">
    <property type="entry name" value="Tscrpt_reg_HTH_GntR"/>
</dbReference>
<evidence type="ECO:0000256" key="1">
    <source>
        <dbReference type="ARBA" id="ARBA00023015"/>
    </source>
</evidence>
<accession>A0ABM9G6W7</accession>
<comment type="caution">
    <text evidence="5">The sequence shown here is derived from an EMBL/GenBank/DDBJ whole genome shotgun (WGS) entry which is preliminary data.</text>
</comment>
<keyword evidence="3" id="KW-0804">Transcription</keyword>
<evidence type="ECO:0000313" key="5">
    <source>
        <dbReference type="EMBL" id="CAH8247598.1"/>
    </source>
</evidence>
<dbReference type="EMBL" id="CALYLO010000007">
    <property type="protein sequence ID" value="CAH8247598.1"/>
    <property type="molecule type" value="Genomic_DNA"/>
</dbReference>
<keyword evidence="1" id="KW-0805">Transcription regulation</keyword>
<dbReference type="Gene3D" id="1.10.10.10">
    <property type="entry name" value="Winged helix-like DNA-binding domain superfamily/Winged helix DNA-binding domain"/>
    <property type="match status" value="1"/>
</dbReference>
<dbReference type="PANTHER" id="PTHR38445">
    <property type="entry name" value="HTH-TYPE TRANSCRIPTIONAL REPRESSOR YTRA"/>
    <property type="match status" value="1"/>
</dbReference>
<keyword evidence="6" id="KW-1185">Reference proteome</keyword>
<keyword evidence="2" id="KW-0238">DNA-binding</keyword>